<feature type="transmembrane region" description="Helical" evidence="7">
    <location>
        <begin position="80"/>
        <end position="99"/>
    </location>
</feature>
<evidence type="ECO:0000256" key="6">
    <source>
        <dbReference type="ARBA" id="ARBA00023315"/>
    </source>
</evidence>
<accession>A0A078AKL0</accession>
<dbReference type="AlphaFoldDB" id="A0A078AKL0"/>
<reference evidence="10 11" key="1">
    <citation type="submission" date="2014-06" db="EMBL/GenBank/DDBJ databases">
        <authorList>
            <person name="Swart Estienne"/>
        </authorList>
    </citation>
    <scope>NUCLEOTIDE SEQUENCE [LARGE SCALE GENOMIC DNA]</scope>
    <source>
        <strain evidence="10 11">130c</strain>
    </source>
</reference>
<proteinExistence type="inferred from homology"/>
<dbReference type="InterPro" id="IPR001594">
    <property type="entry name" value="Palmitoyltrfase_DHHC"/>
</dbReference>
<sequence length="710" mass="81076">MESQKTKNATPGGGYSAPSTNTQSSQNQKSGETTHVEYNPTVGTSSGAQESLVPVGYFMIQITSIVILMKSQYDSNLFELNFTTVSFITLTLLTFAYYLSCSFTNPGYVLGNHFLDGGSAGVYNPNLDPTKKEVYAGDLNNFKGQLNKKGYHNRKTSVLTKGLQISRHERNKSKQLGPQQLVLPESTLENLDTYPSQLYPSNSNQNVYGTNYEKIQQSISTLTTPTGSISPISFNSEKNGLAGGHKRMPSFIKSIPLTKVNKSPNSHEQNRKKVYEIISQKITQSNATITTMNDDELNTYQDQNEDQNIANLNNNNLYQLNLQENDSSPTRNNVSVLSFKEKFDQDKLVTINASTQERTNLDDDIIGQQFQTQTSPKQLQINQQSLNQAQANQAQNSANKNTVGEIQKRALISRYQMRSDQMCLQVIDSVIEEGESFDNYQDIELGMAVPNSKKNKINKKRQDKQNQMFQSNTSHNQLNDEQNAYTDEIENQGNQEKHSQPIDDENDDVILFVEYKYCTVCHIEQPLRCKHCKNCDHCVATYDHHCPWIGNCVGERNRKNFFWFLIYQSFQLIFALLIVITRLSQLIIVCRCIDQQKLISIDKLATIDTQLLIGHCDFRLFLHGIIFTSISCVLGFKKSHNLYFFIIQFSLGEYLSWMKISYMKVWPKRYGSPFSKNSLKANLRLYFCHKFAKSKQIYQWHMPNKLPKLK</sequence>
<dbReference type="GO" id="GO:0019706">
    <property type="term" value="F:protein-cysteine S-palmitoyltransferase activity"/>
    <property type="evidence" value="ECO:0007669"/>
    <property type="project" value="UniProtKB-EC"/>
</dbReference>
<comment type="catalytic activity">
    <reaction evidence="7">
        <text>L-cysteinyl-[protein] + hexadecanoyl-CoA = S-hexadecanoyl-L-cysteinyl-[protein] + CoA</text>
        <dbReference type="Rhea" id="RHEA:36683"/>
        <dbReference type="Rhea" id="RHEA-COMP:10131"/>
        <dbReference type="Rhea" id="RHEA-COMP:11032"/>
        <dbReference type="ChEBI" id="CHEBI:29950"/>
        <dbReference type="ChEBI" id="CHEBI:57287"/>
        <dbReference type="ChEBI" id="CHEBI:57379"/>
        <dbReference type="ChEBI" id="CHEBI:74151"/>
        <dbReference type="EC" id="2.3.1.225"/>
    </reaction>
</comment>
<evidence type="ECO:0000313" key="10">
    <source>
        <dbReference type="EMBL" id="CDW81358.1"/>
    </source>
</evidence>
<dbReference type="GO" id="GO:0006612">
    <property type="term" value="P:protein targeting to membrane"/>
    <property type="evidence" value="ECO:0007669"/>
    <property type="project" value="TreeGrafter"/>
</dbReference>
<keyword evidence="11" id="KW-1185">Reference proteome</keyword>
<feature type="region of interest" description="Disordered" evidence="8">
    <location>
        <begin position="1"/>
        <end position="43"/>
    </location>
</feature>
<feature type="compositionally biased region" description="Low complexity" evidence="8">
    <location>
        <begin position="19"/>
        <end position="28"/>
    </location>
</feature>
<dbReference type="GO" id="GO:0005794">
    <property type="term" value="C:Golgi apparatus"/>
    <property type="evidence" value="ECO:0007669"/>
    <property type="project" value="TreeGrafter"/>
</dbReference>
<evidence type="ECO:0000256" key="2">
    <source>
        <dbReference type="ARBA" id="ARBA00022679"/>
    </source>
</evidence>
<dbReference type="InParanoid" id="A0A078AKL0"/>
<evidence type="ECO:0000259" key="9">
    <source>
        <dbReference type="Pfam" id="PF01529"/>
    </source>
</evidence>
<comment type="similarity">
    <text evidence="7">Belongs to the DHHC palmitoyltransferase family.</text>
</comment>
<dbReference type="OrthoDB" id="331948at2759"/>
<evidence type="ECO:0000256" key="1">
    <source>
        <dbReference type="ARBA" id="ARBA00004141"/>
    </source>
</evidence>
<organism evidence="10 11">
    <name type="scientific">Stylonychia lemnae</name>
    <name type="common">Ciliate</name>
    <dbReference type="NCBI Taxonomy" id="5949"/>
    <lineage>
        <taxon>Eukaryota</taxon>
        <taxon>Sar</taxon>
        <taxon>Alveolata</taxon>
        <taxon>Ciliophora</taxon>
        <taxon>Intramacronucleata</taxon>
        <taxon>Spirotrichea</taxon>
        <taxon>Stichotrichia</taxon>
        <taxon>Sporadotrichida</taxon>
        <taxon>Oxytrichidae</taxon>
        <taxon>Stylonychinae</taxon>
        <taxon>Stylonychia</taxon>
    </lineage>
</organism>
<protein>
    <recommendedName>
        <fullName evidence="7">Palmitoyltransferase</fullName>
        <ecNumber evidence="7">2.3.1.225</ecNumber>
    </recommendedName>
</protein>
<feature type="region of interest" description="Disordered" evidence="8">
    <location>
        <begin position="451"/>
        <end position="478"/>
    </location>
</feature>
<feature type="compositionally biased region" description="Basic residues" evidence="8">
    <location>
        <begin position="453"/>
        <end position="462"/>
    </location>
</feature>
<dbReference type="EMBL" id="CCKQ01009854">
    <property type="protein sequence ID" value="CDW81358.1"/>
    <property type="molecule type" value="Genomic_DNA"/>
</dbReference>
<evidence type="ECO:0000256" key="8">
    <source>
        <dbReference type="SAM" id="MobiDB-lite"/>
    </source>
</evidence>
<evidence type="ECO:0000256" key="4">
    <source>
        <dbReference type="ARBA" id="ARBA00022989"/>
    </source>
</evidence>
<evidence type="ECO:0000256" key="3">
    <source>
        <dbReference type="ARBA" id="ARBA00022692"/>
    </source>
</evidence>
<feature type="domain" description="Palmitoyltransferase DHHC" evidence="9">
    <location>
        <begin position="514"/>
        <end position="637"/>
    </location>
</feature>
<keyword evidence="3 7" id="KW-0812">Transmembrane</keyword>
<dbReference type="EC" id="2.3.1.225" evidence="7"/>
<comment type="subcellular location">
    <subcellularLocation>
        <location evidence="1">Membrane</location>
        <topology evidence="1">Multi-pass membrane protein</topology>
    </subcellularLocation>
</comment>
<feature type="transmembrane region" description="Helical" evidence="7">
    <location>
        <begin position="561"/>
        <end position="581"/>
    </location>
</feature>
<keyword evidence="5 7" id="KW-0472">Membrane</keyword>
<dbReference type="PANTHER" id="PTHR22883">
    <property type="entry name" value="ZINC FINGER DHHC DOMAIN CONTAINING PROTEIN"/>
    <property type="match status" value="1"/>
</dbReference>
<dbReference type="PROSITE" id="PS50216">
    <property type="entry name" value="DHHC"/>
    <property type="match status" value="1"/>
</dbReference>
<evidence type="ECO:0000256" key="7">
    <source>
        <dbReference type="RuleBase" id="RU079119"/>
    </source>
</evidence>
<dbReference type="Pfam" id="PF01529">
    <property type="entry name" value="DHHC"/>
    <property type="match status" value="1"/>
</dbReference>
<keyword evidence="6 7" id="KW-0012">Acyltransferase</keyword>
<dbReference type="Proteomes" id="UP000039865">
    <property type="component" value="Unassembled WGS sequence"/>
</dbReference>
<gene>
    <name evidence="10" type="primary">Contig16907.g18007</name>
    <name evidence="10" type="ORF">STYLEM_10373</name>
</gene>
<evidence type="ECO:0000256" key="5">
    <source>
        <dbReference type="ARBA" id="ARBA00023136"/>
    </source>
</evidence>
<comment type="domain">
    <text evidence="7">The DHHC domain is required for palmitoyltransferase activity.</text>
</comment>
<name>A0A078AKL0_STYLE</name>
<evidence type="ECO:0000313" key="11">
    <source>
        <dbReference type="Proteomes" id="UP000039865"/>
    </source>
</evidence>
<dbReference type="GO" id="GO:0005783">
    <property type="term" value="C:endoplasmic reticulum"/>
    <property type="evidence" value="ECO:0007669"/>
    <property type="project" value="TreeGrafter"/>
</dbReference>
<dbReference type="GO" id="GO:0016020">
    <property type="term" value="C:membrane"/>
    <property type="evidence" value="ECO:0007669"/>
    <property type="project" value="UniProtKB-SubCell"/>
</dbReference>
<dbReference type="InterPro" id="IPR039859">
    <property type="entry name" value="PFA4/ZDH16/20/ERF2-like"/>
</dbReference>
<keyword evidence="2 7" id="KW-0808">Transferase</keyword>
<feature type="compositionally biased region" description="Polar residues" evidence="8">
    <location>
        <begin position="468"/>
        <end position="478"/>
    </location>
</feature>
<keyword evidence="4 7" id="KW-1133">Transmembrane helix</keyword>